<dbReference type="NCBIfam" id="TIGR01128">
    <property type="entry name" value="holA"/>
    <property type="match status" value="1"/>
</dbReference>
<evidence type="ECO:0000256" key="1">
    <source>
        <dbReference type="ARBA" id="ARBA00012417"/>
    </source>
</evidence>
<dbReference type="Gene3D" id="1.10.8.60">
    <property type="match status" value="1"/>
</dbReference>
<organism evidence="12 13">
    <name type="scientific">Paraburkholderia eburnea</name>
    <dbReference type="NCBI Taxonomy" id="1189126"/>
    <lineage>
        <taxon>Bacteria</taxon>
        <taxon>Pseudomonadati</taxon>
        <taxon>Pseudomonadota</taxon>
        <taxon>Betaproteobacteria</taxon>
        <taxon>Burkholderiales</taxon>
        <taxon>Burkholderiaceae</taxon>
        <taxon>Paraburkholderia</taxon>
    </lineage>
</organism>
<dbReference type="InterPro" id="IPR005790">
    <property type="entry name" value="DNA_polIII_delta"/>
</dbReference>
<dbReference type="PANTHER" id="PTHR34388">
    <property type="entry name" value="DNA POLYMERASE III SUBUNIT DELTA"/>
    <property type="match status" value="1"/>
</dbReference>
<dbReference type="CDD" id="cd18138">
    <property type="entry name" value="HLD_clamp_pol_III_delta"/>
    <property type="match status" value="1"/>
</dbReference>
<evidence type="ECO:0000313" key="13">
    <source>
        <dbReference type="Proteomes" id="UP000237381"/>
    </source>
</evidence>
<evidence type="ECO:0000256" key="4">
    <source>
        <dbReference type="ARBA" id="ARBA00022695"/>
    </source>
</evidence>
<feature type="region of interest" description="Disordered" evidence="9">
    <location>
        <begin position="368"/>
        <end position="409"/>
    </location>
</feature>
<sequence>MQLRLDALEPHLARGMAGLYVVYGDEHLLAQEACDRIRASARAAGFTDRSVFTVERGFDWSALLGASQSMSLFGDRQLVELRIPSGKPGKEGADALKTLAASAKASANPDVLTLVTLPRLDAATQKSAWFTALSDSGAAIKIDSVERTALPNWIGQRLAQQGQRVAPGEDGRRALQFVAERVEGNLLAAHQEIQKLGLLYPQGVLSFEQIHDAVLNVARYDVFKLNEAMLTGDVGRLTRMLDGLDGEGEAAVLVLWAVVEEVRTLLRIKRGVAAGKPLAVLLRENRVWGPRERLIGPALARLSEATLERGLALAARLDRQVKGLSGQARADWRNALPPDAWDGLFELAMTVAAPRDALAAGRATARSAAGAGVAPGRAQPGGPGAPAGPAAAAAAAARPRTAGPGRRPG</sequence>
<keyword evidence="3" id="KW-0808">Transferase</keyword>
<dbReference type="GO" id="GO:0003887">
    <property type="term" value="F:DNA-directed DNA polymerase activity"/>
    <property type="evidence" value="ECO:0007669"/>
    <property type="project" value="UniProtKB-KW"/>
</dbReference>
<dbReference type="OrthoDB" id="9770982at2"/>
<evidence type="ECO:0000259" key="11">
    <source>
        <dbReference type="Pfam" id="PF14840"/>
    </source>
</evidence>
<feature type="domain" description="DNA polymerase III subunit delta C-terminal" evidence="11">
    <location>
        <begin position="223"/>
        <end position="328"/>
    </location>
</feature>
<evidence type="ECO:0000256" key="5">
    <source>
        <dbReference type="ARBA" id="ARBA00022705"/>
    </source>
</evidence>
<dbReference type="EMBL" id="PQGA01000001">
    <property type="protein sequence ID" value="POR56137.1"/>
    <property type="molecule type" value="Genomic_DNA"/>
</dbReference>
<feature type="domain" description="DNA polymerase III delta N-terminal" evidence="10">
    <location>
        <begin position="20"/>
        <end position="136"/>
    </location>
</feature>
<dbReference type="RefSeq" id="WP_103702243.1">
    <property type="nucleotide sequence ID" value="NZ_PQGA01000001.1"/>
</dbReference>
<dbReference type="Gene3D" id="1.20.272.10">
    <property type="match status" value="1"/>
</dbReference>
<dbReference type="GO" id="GO:0009360">
    <property type="term" value="C:DNA polymerase III complex"/>
    <property type="evidence" value="ECO:0007669"/>
    <property type="project" value="InterPro"/>
</dbReference>
<name>A0A2S4MP55_9BURK</name>
<comment type="similarity">
    <text evidence="7">Belongs to the DNA polymerase HolA subunit family.</text>
</comment>
<keyword evidence="6" id="KW-0239">DNA-directed DNA polymerase</keyword>
<dbReference type="InterPro" id="IPR010372">
    <property type="entry name" value="DNA_pol3_delta_N"/>
</dbReference>
<comment type="catalytic activity">
    <reaction evidence="8">
        <text>DNA(n) + a 2'-deoxyribonucleoside 5'-triphosphate = DNA(n+1) + diphosphate</text>
        <dbReference type="Rhea" id="RHEA:22508"/>
        <dbReference type="Rhea" id="RHEA-COMP:17339"/>
        <dbReference type="Rhea" id="RHEA-COMP:17340"/>
        <dbReference type="ChEBI" id="CHEBI:33019"/>
        <dbReference type="ChEBI" id="CHEBI:61560"/>
        <dbReference type="ChEBI" id="CHEBI:173112"/>
        <dbReference type="EC" id="2.7.7.7"/>
    </reaction>
</comment>
<dbReference type="InterPro" id="IPR027417">
    <property type="entry name" value="P-loop_NTPase"/>
</dbReference>
<evidence type="ECO:0000256" key="2">
    <source>
        <dbReference type="ARBA" id="ARBA00017703"/>
    </source>
</evidence>
<keyword evidence="13" id="KW-1185">Reference proteome</keyword>
<dbReference type="EC" id="2.7.7.7" evidence="1"/>
<feature type="compositionally biased region" description="Low complexity" evidence="9">
    <location>
        <begin position="368"/>
        <end position="378"/>
    </location>
</feature>
<evidence type="ECO:0000256" key="9">
    <source>
        <dbReference type="SAM" id="MobiDB-lite"/>
    </source>
</evidence>
<dbReference type="Proteomes" id="UP000237381">
    <property type="component" value="Unassembled WGS sequence"/>
</dbReference>
<dbReference type="PANTHER" id="PTHR34388:SF1">
    <property type="entry name" value="DNA POLYMERASE III SUBUNIT DELTA"/>
    <property type="match status" value="1"/>
</dbReference>
<dbReference type="GO" id="GO:0006261">
    <property type="term" value="P:DNA-templated DNA replication"/>
    <property type="evidence" value="ECO:0007669"/>
    <property type="project" value="TreeGrafter"/>
</dbReference>
<dbReference type="AlphaFoldDB" id="A0A2S4MP55"/>
<feature type="compositionally biased region" description="Low complexity" evidence="9">
    <location>
        <begin position="387"/>
        <end position="409"/>
    </location>
</feature>
<dbReference type="Pfam" id="PF14840">
    <property type="entry name" value="DNA_pol3_delt_C"/>
    <property type="match status" value="1"/>
</dbReference>
<protein>
    <recommendedName>
        <fullName evidence="2">DNA polymerase III subunit delta</fullName>
        <ecNumber evidence="1">2.7.7.7</ecNumber>
    </recommendedName>
</protein>
<gene>
    <name evidence="12" type="ORF">B0G62_101534</name>
</gene>
<dbReference type="Gene3D" id="3.40.50.300">
    <property type="entry name" value="P-loop containing nucleotide triphosphate hydrolases"/>
    <property type="match status" value="1"/>
</dbReference>
<dbReference type="GO" id="GO:0003677">
    <property type="term" value="F:DNA binding"/>
    <property type="evidence" value="ECO:0007669"/>
    <property type="project" value="InterPro"/>
</dbReference>
<reference evidence="12 13" key="1">
    <citation type="submission" date="2018-01" db="EMBL/GenBank/DDBJ databases">
        <title>Genomic Encyclopedia of Type Strains, Phase III (KMG-III): the genomes of soil and plant-associated and newly described type strains.</title>
        <authorList>
            <person name="Whitman W."/>
        </authorList>
    </citation>
    <scope>NUCLEOTIDE SEQUENCE [LARGE SCALE GENOMIC DNA]</scope>
    <source>
        <strain evidence="12 13">JCM 18070</strain>
    </source>
</reference>
<evidence type="ECO:0000256" key="3">
    <source>
        <dbReference type="ARBA" id="ARBA00022679"/>
    </source>
</evidence>
<keyword evidence="4" id="KW-0548">Nucleotidyltransferase</keyword>
<proteinExistence type="inferred from homology"/>
<dbReference type="InterPro" id="IPR008921">
    <property type="entry name" value="DNA_pol3_clamp-load_cplx_C"/>
</dbReference>
<comment type="caution">
    <text evidence="12">The sequence shown here is derived from an EMBL/GenBank/DDBJ whole genome shotgun (WGS) entry which is preliminary data.</text>
</comment>
<evidence type="ECO:0000313" key="12">
    <source>
        <dbReference type="EMBL" id="POR56137.1"/>
    </source>
</evidence>
<evidence type="ECO:0000256" key="7">
    <source>
        <dbReference type="ARBA" id="ARBA00034754"/>
    </source>
</evidence>
<keyword evidence="5" id="KW-0235">DNA replication</keyword>
<dbReference type="Pfam" id="PF06144">
    <property type="entry name" value="DNA_pol3_delta"/>
    <property type="match status" value="1"/>
</dbReference>
<dbReference type="SUPFAM" id="SSF52540">
    <property type="entry name" value="P-loop containing nucleoside triphosphate hydrolases"/>
    <property type="match status" value="1"/>
</dbReference>
<dbReference type="SUPFAM" id="SSF48019">
    <property type="entry name" value="post-AAA+ oligomerization domain-like"/>
    <property type="match status" value="1"/>
</dbReference>
<evidence type="ECO:0000256" key="6">
    <source>
        <dbReference type="ARBA" id="ARBA00022932"/>
    </source>
</evidence>
<dbReference type="InterPro" id="IPR032780">
    <property type="entry name" value="DNA_pol3_delt_C"/>
</dbReference>
<evidence type="ECO:0000259" key="10">
    <source>
        <dbReference type="Pfam" id="PF06144"/>
    </source>
</evidence>
<accession>A0A2S4MP55</accession>
<evidence type="ECO:0000256" key="8">
    <source>
        <dbReference type="ARBA" id="ARBA00049244"/>
    </source>
</evidence>